<dbReference type="EMBL" id="GG663748">
    <property type="protein sequence ID" value="EEH52628.1"/>
    <property type="molecule type" value="Genomic_DNA"/>
</dbReference>
<dbReference type="eggNOG" id="KOG2923">
    <property type="taxonomic scope" value="Eukaryota"/>
</dbReference>
<protein>
    <recommendedName>
        <fullName evidence="6">Diphthamide biosynthesis protein 3</fullName>
    </recommendedName>
</protein>
<dbReference type="InterPro" id="IPR036671">
    <property type="entry name" value="DPH_MB_sf"/>
</dbReference>
<dbReference type="SUPFAM" id="SSF144217">
    <property type="entry name" value="CSL zinc finger"/>
    <property type="match status" value="1"/>
</dbReference>
<gene>
    <name evidence="9" type="ORF">MICPUCDRAFT_22214</name>
</gene>
<evidence type="ECO:0000256" key="6">
    <source>
        <dbReference type="ARBA" id="ARBA00041070"/>
    </source>
</evidence>
<keyword evidence="10" id="KW-1185">Reference proteome</keyword>
<name>C1N688_MICPC</name>
<dbReference type="PANTHER" id="PTHR21454">
    <property type="entry name" value="DPH3 HOMOLOG-RELATED"/>
    <property type="match status" value="1"/>
</dbReference>
<dbReference type="FunFam" id="3.10.660.10:FF:000001">
    <property type="entry name" value="Diphthamide biosynthesis 3"/>
    <property type="match status" value="1"/>
</dbReference>
<dbReference type="PROSITE" id="PS51074">
    <property type="entry name" value="DPH_MB"/>
    <property type="match status" value="1"/>
</dbReference>
<evidence type="ECO:0000313" key="9">
    <source>
        <dbReference type="EMBL" id="EEH52628.1"/>
    </source>
</evidence>
<organism evidence="10">
    <name type="scientific">Micromonas pusilla (strain CCMP1545)</name>
    <name type="common">Picoplanktonic green alga</name>
    <dbReference type="NCBI Taxonomy" id="564608"/>
    <lineage>
        <taxon>Eukaryota</taxon>
        <taxon>Viridiplantae</taxon>
        <taxon>Chlorophyta</taxon>
        <taxon>Mamiellophyceae</taxon>
        <taxon>Mamiellales</taxon>
        <taxon>Mamiellaceae</taxon>
        <taxon>Micromonas</taxon>
    </lineage>
</organism>
<evidence type="ECO:0000256" key="4">
    <source>
        <dbReference type="ARBA" id="ARBA00024032"/>
    </source>
</evidence>
<comment type="similarity">
    <text evidence="4">Belongs to the DPH3 family.</text>
</comment>
<proteinExistence type="inferred from homology"/>
<evidence type="ECO:0000256" key="3">
    <source>
        <dbReference type="ARBA" id="ARBA00023004"/>
    </source>
</evidence>
<dbReference type="GO" id="GO:0017183">
    <property type="term" value="P:protein histidyl modification to diphthamide"/>
    <property type="evidence" value="ECO:0007669"/>
    <property type="project" value="InterPro"/>
</dbReference>
<feature type="domain" description="DPH-type MB" evidence="8">
    <location>
        <begin position="3"/>
        <end position="59"/>
    </location>
</feature>
<reference evidence="9 10" key="1">
    <citation type="journal article" date="2009" name="Science">
        <title>Green evolution and dynamic adaptations revealed by genomes of the marine picoeukaryotes Micromonas.</title>
        <authorList>
            <person name="Worden A.Z."/>
            <person name="Lee J.H."/>
            <person name="Mock T."/>
            <person name="Rouze P."/>
            <person name="Simmons M.P."/>
            <person name="Aerts A.L."/>
            <person name="Allen A.E."/>
            <person name="Cuvelier M.L."/>
            <person name="Derelle E."/>
            <person name="Everett M.V."/>
            <person name="Foulon E."/>
            <person name="Grimwood J."/>
            <person name="Gundlach H."/>
            <person name="Henrissat B."/>
            <person name="Napoli C."/>
            <person name="McDonald S.M."/>
            <person name="Parker M.S."/>
            <person name="Rombauts S."/>
            <person name="Salamov A."/>
            <person name="Von Dassow P."/>
            <person name="Badger J.H."/>
            <person name="Coutinho P.M."/>
            <person name="Demir E."/>
            <person name="Dubchak I."/>
            <person name="Gentemann C."/>
            <person name="Eikrem W."/>
            <person name="Gready J.E."/>
            <person name="John U."/>
            <person name="Lanier W."/>
            <person name="Lindquist E.A."/>
            <person name="Lucas S."/>
            <person name="Mayer K.F."/>
            <person name="Moreau H."/>
            <person name="Not F."/>
            <person name="Otillar R."/>
            <person name="Panaud O."/>
            <person name="Pangilinan J."/>
            <person name="Paulsen I."/>
            <person name="Piegu B."/>
            <person name="Poliakov A."/>
            <person name="Robbens S."/>
            <person name="Schmutz J."/>
            <person name="Toulza E."/>
            <person name="Wyss T."/>
            <person name="Zelensky A."/>
            <person name="Zhou K."/>
            <person name="Armbrust E.V."/>
            <person name="Bhattacharya D."/>
            <person name="Goodenough U.W."/>
            <person name="Van de Peer Y."/>
            <person name="Grigoriev I.V."/>
        </authorList>
    </citation>
    <scope>NUCLEOTIDE SEQUENCE [LARGE SCALE GENOMIC DNA]</scope>
    <source>
        <strain evidence="9 10">CCMP1545</strain>
    </source>
</reference>
<keyword evidence="3" id="KW-0408">Iron</keyword>
<dbReference type="STRING" id="564608.C1N688"/>
<dbReference type="GeneID" id="9688734"/>
<keyword evidence="2" id="KW-0479">Metal-binding</keyword>
<dbReference type="AlphaFoldDB" id="C1N688"/>
<dbReference type="OrthoDB" id="66964at2759"/>
<dbReference type="GO" id="GO:0046872">
    <property type="term" value="F:metal ion binding"/>
    <property type="evidence" value="ECO:0007669"/>
    <property type="project" value="UniProtKB-KW"/>
</dbReference>
<dbReference type="PANTHER" id="PTHR21454:SF31">
    <property type="entry name" value="DIPHTHAMIDE BIOSYNTHESIS PROTEIN 3"/>
    <property type="match status" value="1"/>
</dbReference>
<evidence type="ECO:0000256" key="2">
    <source>
        <dbReference type="ARBA" id="ARBA00022723"/>
    </source>
</evidence>
<dbReference type="KEGG" id="mpp:MICPUCDRAFT_22214"/>
<dbReference type="RefSeq" id="XP_003063492.1">
    <property type="nucleotide sequence ID" value="XM_003063446.1"/>
</dbReference>
<evidence type="ECO:0000259" key="8">
    <source>
        <dbReference type="PROSITE" id="PS51074"/>
    </source>
</evidence>
<evidence type="ECO:0000256" key="5">
    <source>
        <dbReference type="ARBA" id="ARBA00036267"/>
    </source>
</evidence>
<sequence length="71" mass="7962">MSSYDEVDLEDMEWNAELGAFTYQCPCGDLFQISPEELRAGEEIGHCPSCSLVITVVYEPEDLKTLIPEGF</sequence>
<comment type="catalytic activity">
    <reaction evidence="5">
        <text>[3Fe-4S](1+)-[protein] + Fe(2+)-[Dph3] = [3Fe-4S](0)-[protein] + Fe(3+)-[Dph3]</text>
        <dbReference type="Rhea" id="RHEA:71235"/>
        <dbReference type="Rhea" id="RHEA-COMP:17996"/>
        <dbReference type="Rhea" id="RHEA-COMP:17997"/>
        <dbReference type="Rhea" id="RHEA-COMP:18002"/>
        <dbReference type="Rhea" id="RHEA-COMP:18003"/>
        <dbReference type="ChEBI" id="CHEBI:29033"/>
        <dbReference type="ChEBI" id="CHEBI:29034"/>
        <dbReference type="ChEBI" id="CHEBI:33751"/>
        <dbReference type="ChEBI" id="CHEBI:47402"/>
        <dbReference type="ChEBI" id="CHEBI:83228"/>
    </reaction>
</comment>
<dbReference type="Proteomes" id="UP000001876">
    <property type="component" value="Unassembled WGS sequence"/>
</dbReference>
<comment type="pathway">
    <text evidence="1">Protein modification; peptidyl-diphthamide biosynthesis.</text>
</comment>
<accession>C1N688</accession>
<evidence type="ECO:0000256" key="7">
    <source>
        <dbReference type="ARBA" id="ARBA00048125"/>
    </source>
</evidence>
<dbReference type="Pfam" id="PF05207">
    <property type="entry name" value="Zn_ribbon_CSL"/>
    <property type="match status" value="1"/>
</dbReference>
<evidence type="ECO:0000313" key="10">
    <source>
        <dbReference type="Proteomes" id="UP000001876"/>
    </source>
</evidence>
<dbReference type="Gene3D" id="3.10.660.10">
    <property type="entry name" value="DPH Zinc finger"/>
    <property type="match status" value="1"/>
</dbReference>
<dbReference type="InterPro" id="IPR044248">
    <property type="entry name" value="DPH3/4-like"/>
</dbReference>
<dbReference type="OMA" id="IYDPDMF"/>
<comment type="catalytic activity">
    <reaction evidence="7">
        <text>2 [3Fe-4S](0)-[protein] + 2 Fe(2+)-[Dph3] + NADH = 2 [4Fe-4S](1+)-[protein] + 2 [Dph3] + NAD(+) + H(+)</text>
        <dbReference type="Rhea" id="RHEA:71239"/>
        <dbReference type="Rhea" id="RHEA-COMP:17997"/>
        <dbReference type="Rhea" id="RHEA-COMP:17998"/>
        <dbReference type="Rhea" id="RHEA-COMP:18001"/>
        <dbReference type="Rhea" id="RHEA-COMP:18002"/>
        <dbReference type="ChEBI" id="CHEBI:15378"/>
        <dbReference type="ChEBI" id="CHEBI:29033"/>
        <dbReference type="ChEBI" id="CHEBI:33723"/>
        <dbReference type="ChEBI" id="CHEBI:47402"/>
        <dbReference type="ChEBI" id="CHEBI:57540"/>
        <dbReference type="ChEBI" id="CHEBI:57945"/>
        <dbReference type="ChEBI" id="CHEBI:83228"/>
    </reaction>
</comment>
<evidence type="ECO:0000256" key="1">
    <source>
        <dbReference type="ARBA" id="ARBA00005156"/>
    </source>
</evidence>
<dbReference type="InterPro" id="IPR007872">
    <property type="entry name" value="DPH_MB_dom"/>
</dbReference>